<feature type="region of interest" description="Disordered" evidence="1">
    <location>
        <begin position="350"/>
        <end position="379"/>
    </location>
</feature>
<sequence length="379" mass="42885">MPAYLGNYRIEQLQARLTTISNYSALRKLRVVAVQKSNVSNEYEALWECCRLSSRALSTSCFRQKCETNHFHVTVGYVSEETFQTRRVLVSAFEGWNDACQAASNVVRHLIDMYDSNEVARISCDGFYDYQTTRPMMCFVQGRGRIVWPETTFYEIHIDDRHTIVAEVGPEPNYRWMEYCHQNLHIAEEYDVDHVITLGSMFADCPHTRALPIDVYSDDCECNCSGTDDHCGPVGITTVLDSIARDHGFDTDSVWVSVPQYLGSDECAQGTLQLLRKLSQLLGVTLNEGDLPTKGKQWKAQASMLLSCNDDLADYVKRLERQVDTKTLADESDEMTTDEARELIAEAEAYLQREQNKDNHKGHPGPDYPDSAAGNALSE</sequence>
<dbReference type="InterPro" id="IPR038389">
    <property type="entry name" value="PSMG2_sf"/>
</dbReference>
<organism evidence="2 3">
    <name type="scientific">Bifidobacterium aquikefiri</name>
    <dbReference type="NCBI Taxonomy" id="1653207"/>
    <lineage>
        <taxon>Bacteria</taxon>
        <taxon>Bacillati</taxon>
        <taxon>Actinomycetota</taxon>
        <taxon>Actinomycetes</taxon>
        <taxon>Bifidobacteriales</taxon>
        <taxon>Bifidobacteriaceae</taxon>
        <taxon>Bifidobacterium</taxon>
    </lineage>
</organism>
<gene>
    <name evidence="2" type="ORF">BAQU_1068</name>
</gene>
<protein>
    <submittedName>
        <fullName evidence="2">PAC2 family protein</fullName>
    </submittedName>
</protein>
<dbReference type="SUPFAM" id="SSF159659">
    <property type="entry name" value="Cgl1923-like"/>
    <property type="match status" value="1"/>
</dbReference>
<reference evidence="2 3" key="1">
    <citation type="journal article" date="2017" name="BMC Genomics">
        <title>Comparative genomic and phylogenomic analyses of the Bifidobacteriaceae family.</title>
        <authorList>
            <person name="Lugli G.A."/>
            <person name="Milani C."/>
            <person name="Turroni F."/>
            <person name="Duranti S."/>
            <person name="Mancabelli L."/>
            <person name="Mangifesta M."/>
            <person name="Ferrario C."/>
            <person name="Modesto M."/>
            <person name="Mattarelli P."/>
            <person name="Jiri K."/>
            <person name="van Sinderen D."/>
            <person name="Ventura M."/>
        </authorList>
    </citation>
    <scope>NUCLEOTIDE SEQUENCE [LARGE SCALE GENOMIC DNA]</scope>
    <source>
        <strain evidence="2 3">LMG 28769</strain>
    </source>
</reference>
<accession>A0A261G7L1</accession>
<dbReference type="OrthoDB" id="150941at2"/>
<name>A0A261G7L1_9BIFI</name>
<dbReference type="EMBL" id="MWXA01000005">
    <property type="protein sequence ID" value="OZG66996.1"/>
    <property type="molecule type" value="Genomic_DNA"/>
</dbReference>
<dbReference type="Proteomes" id="UP000216451">
    <property type="component" value="Unassembled WGS sequence"/>
</dbReference>
<dbReference type="InterPro" id="IPR019151">
    <property type="entry name" value="Proteasome_assmbl_chaperone_2"/>
</dbReference>
<comment type="caution">
    <text evidence="2">The sequence shown here is derived from an EMBL/GenBank/DDBJ whole genome shotgun (WGS) entry which is preliminary data.</text>
</comment>
<evidence type="ECO:0000256" key="1">
    <source>
        <dbReference type="SAM" id="MobiDB-lite"/>
    </source>
</evidence>
<dbReference type="AlphaFoldDB" id="A0A261G7L1"/>
<evidence type="ECO:0000313" key="2">
    <source>
        <dbReference type="EMBL" id="OZG66996.1"/>
    </source>
</evidence>
<dbReference type="Pfam" id="PF09754">
    <property type="entry name" value="PAC2"/>
    <property type="match status" value="1"/>
</dbReference>
<dbReference type="Gene3D" id="3.40.50.10900">
    <property type="entry name" value="PAC-like subunit"/>
    <property type="match status" value="1"/>
</dbReference>
<evidence type="ECO:0000313" key="3">
    <source>
        <dbReference type="Proteomes" id="UP000216451"/>
    </source>
</evidence>
<keyword evidence="3" id="KW-1185">Reference proteome</keyword>
<proteinExistence type="predicted"/>